<feature type="region of interest" description="Disordered" evidence="1">
    <location>
        <begin position="24"/>
        <end position="51"/>
    </location>
</feature>
<evidence type="ECO:0000313" key="2">
    <source>
        <dbReference type="EMBL" id="EFO15609.2"/>
    </source>
</evidence>
<name>A0A1S0TKF7_LOALO</name>
<feature type="non-terminal residue" evidence="2">
    <location>
        <position position="124"/>
    </location>
</feature>
<dbReference type="RefSeq" id="XP_003148459.2">
    <property type="nucleotide sequence ID" value="XM_003148411.2"/>
</dbReference>
<gene>
    <name evidence="2" type="ORF">LOAG_12899</name>
</gene>
<protein>
    <submittedName>
        <fullName evidence="2">Uncharacterized protein</fullName>
    </submittedName>
</protein>
<dbReference type="InParanoid" id="A0A1S0TKF7"/>
<reference evidence="2" key="1">
    <citation type="submission" date="2012-04" db="EMBL/GenBank/DDBJ databases">
        <title>The Genome Sequence of Loa loa.</title>
        <authorList>
            <consortium name="The Broad Institute Genome Sequencing Platform"/>
            <consortium name="Broad Institute Genome Sequencing Center for Infectious Disease"/>
            <person name="Nutman T.B."/>
            <person name="Fink D.L."/>
            <person name="Russ C."/>
            <person name="Young S."/>
            <person name="Zeng Q."/>
            <person name="Gargeya S."/>
            <person name="Alvarado L."/>
            <person name="Berlin A."/>
            <person name="Chapman S.B."/>
            <person name="Chen Z."/>
            <person name="Freedman E."/>
            <person name="Gellesch M."/>
            <person name="Goldberg J."/>
            <person name="Griggs A."/>
            <person name="Gujja S."/>
            <person name="Heilman E.R."/>
            <person name="Heiman D."/>
            <person name="Howarth C."/>
            <person name="Mehta T."/>
            <person name="Neiman D."/>
            <person name="Pearson M."/>
            <person name="Roberts A."/>
            <person name="Saif S."/>
            <person name="Shea T."/>
            <person name="Shenoy N."/>
            <person name="Sisk P."/>
            <person name="Stolte C."/>
            <person name="Sykes S."/>
            <person name="White J."/>
            <person name="Yandava C."/>
            <person name="Haas B."/>
            <person name="Henn M.R."/>
            <person name="Nusbaum C."/>
            <person name="Birren B."/>
        </authorList>
    </citation>
    <scope>NUCLEOTIDE SEQUENCE [LARGE SCALE GENOMIC DNA]</scope>
</reference>
<accession>A0A1S0TKF7</accession>
<dbReference type="AlphaFoldDB" id="A0A1S0TKF7"/>
<dbReference type="GeneID" id="9950369"/>
<dbReference type="CTD" id="9950369"/>
<sequence>MGTTPFRYRHPSIQPPQLKLVIRGKARRGGEGGHTRGGEEEKLCPTHPPEINSPSYRCTKIHTDTDTQYTYLVVTLSCTSKKVGHNSTKRSSFLANQAKLYFLPIPVALLTIGTRRLSIPSPLL</sequence>
<evidence type="ECO:0000256" key="1">
    <source>
        <dbReference type="SAM" id="MobiDB-lite"/>
    </source>
</evidence>
<feature type="compositionally biased region" description="Basic and acidic residues" evidence="1">
    <location>
        <begin position="28"/>
        <end position="44"/>
    </location>
</feature>
<dbReference type="OrthoDB" id="10631648at2759"/>
<organism evidence="2">
    <name type="scientific">Loa loa</name>
    <name type="common">Eye worm</name>
    <name type="synonym">Filaria loa</name>
    <dbReference type="NCBI Taxonomy" id="7209"/>
    <lineage>
        <taxon>Eukaryota</taxon>
        <taxon>Metazoa</taxon>
        <taxon>Ecdysozoa</taxon>
        <taxon>Nematoda</taxon>
        <taxon>Chromadorea</taxon>
        <taxon>Rhabditida</taxon>
        <taxon>Spirurina</taxon>
        <taxon>Spiruromorpha</taxon>
        <taxon>Filarioidea</taxon>
        <taxon>Onchocercidae</taxon>
        <taxon>Loa</taxon>
    </lineage>
</organism>
<dbReference type="KEGG" id="loa:LOAG_12899"/>
<proteinExistence type="predicted"/>
<dbReference type="EMBL" id="JH712281">
    <property type="protein sequence ID" value="EFO15609.2"/>
    <property type="molecule type" value="Genomic_DNA"/>
</dbReference>